<dbReference type="PANTHER" id="PTHR46401:SF2">
    <property type="entry name" value="GLYCOSYLTRANSFERASE WBBK-RELATED"/>
    <property type="match status" value="1"/>
</dbReference>
<dbReference type="GO" id="GO:0004435">
    <property type="term" value="F:phosphatidylinositol-4,5-bisphosphate phospholipase C activity"/>
    <property type="evidence" value="ECO:0007669"/>
    <property type="project" value="InterPro"/>
</dbReference>
<keyword evidence="1" id="KW-0808">Transferase</keyword>
<evidence type="ECO:0000256" key="1">
    <source>
        <dbReference type="ARBA" id="ARBA00022679"/>
    </source>
</evidence>
<dbReference type="Gene3D" id="3.40.50.2000">
    <property type="entry name" value="Glycogen Phosphorylase B"/>
    <property type="match status" value="2"/>
</dbReference>
<dbReference type="InterPro" id="IPR001711">
    <property type="entry name" value="PLipase_C_Pinositol-sp_Y"/>
</dbReference>
<dbReference type="GO" id="GO:0016757">
    <property type="term" value="F:glycosyltransferase activity"/>
    <property type="evidence" value="ECO:0007669"/>
    <property type="project" value="InterPro"/>
</dbReference>
<dbReference type="PANTHER" id="PTHR46401">
    <property type="entry name" value="GLYCOSYLTRANSFERASE WBBK-RELATED"/>
    <property type="match status" value="1"/>
</dbReference>
<accession>A0A6C0H3A6</accession>
<sequence length="887" mass="103795">MKETLSKPIICFYIGYTPDFISTTKGVYGAELALKSLAEEFSLTHNVYIFGKCISDNKIGNIQFFNSNSLNQFMNFHTVDVMIVSRYINYFIEFDNKAVKTYIWFHDVLAQPAWNGMFFPDNAKFLLQNIIHNVNGIVVLTEWHRNIVRKYYSNIDPSKIFIIGNAIDVSRYDKKVERVKNRFIYTSNPVRGLKYLVDNFASIRNEIPDAELFVYRGDEDFGDENQTLLETIKTTEYIKFMGRVENESLAEHQMTADFWYYPTAWAETFCISALEAMAAGCICITSDIAALTDTIGDRGVLLRENIYSDEYSKEALDKIIEFSKNEELKETFRNKGIEWAKNQSWPIRINEWLNMIGYEPIQPNITVKLMCNWTDHKTLLSIYKRFCEPGGRWGDVIFTDNEKADFYCIINFPRSDEYWEREKSILLSMEELQNRKTYFPNEWIIPKRDHFFNYFFKRNSIEWHLDKTYSELLTMKIEKTKVLSSVTSSEYRLPGHVKRINMISHFVQENLDFDLYGRSNKFNFKNYIGSLPDYTKDAGIFPYKYTIACENAYVDNYFTEKLVDAVLGECLCFYYGCPNISSHIDDRAYILINADDPEGSLQIIKDSIDNGEWEKRIDIIKQEKMKILNKLQLIPIVESIVTGKIETENFYEDCSIRVINLERRKDRWNAFVEHANNIQFKNYTRFDATDGKSLIMDDEMMTIFRIEDEFVGKRWPQLTHNYFAGVLGCAMSHMRMWQETSNSNNDFIVLEDDVQLDTDFNKKFNNIYSDIKGDQKWDILYLDFYDDEHGETLYGDTFIYDGVMQFSKAMRLFGGGTCGYVLRPKGAIKLLQLVKQFGIKQPVDHFMIDHFDTLCVYKTVPHLVTSTIYGINGTDTDIQNCTTVIPH</sequence>
<name>A0A6C0H3A6_9ZZZZ</name>
<dbReference type="AlphaFoldDB" id="A0A6C0H3A6"/>
<dbReference type="Pfam" id="PF01755">
    <property type="entry name" value="Glyco_transf_25"/>
    <property type="match status" value="1"/>
</dbReference>
<dbReference type="PROSITE" id="PS50008">
    <property type="entry name" value="PIPLC_Y_DOMAIN"/>
    <property type="match status" value="1"/>
</dbReference>
<dbReference type="GO" id="GO:0035556">
    <property type="term" value="P:intracellular signal transduction"/>
    <property type="evidence" value="ECO:0007669"/>
    <property type="project" value="InterPro"/>
</dbReference>
<dbReference type="EMBL" id="MN739861">
    <property type="protein sequence ID" value="QHT75018.1"/>
    <property type="molecule type" value="Genomic_DNA"/>
</dbReference>
<dbReference type="CDD" id="cd03801">
    <property type="entry name" value="GT4_PimA-like"/>
    <property type="match status" value="1"/>
</dbReference>
<dbReference type="CDD" id="cd06532">
    <property type="entry name" value="Glyco_transf_25"/>
    <property type="match status" value="1"/>
</dbReference>
<feature type="domain" description="PI-PLC Y-box" evidence="2">
    <location>
        <begin position="804"/>
        <end position="825"/>
    </location>
</feature>
<evidence type="ECO:0000259" key="2">
    <source>
        <dbReference type="PROSITE" id="PS50008"/>
    </source>
</evidence>
<dbReference type="InterPro" id="IPR001296">
    <property type="entry name" value="Glyco_trans_1"/>
</dbReference>
<organism evidence="3">
    <name type="scientific">viral metagenome</name>
    <dbReference type="NCBI Taxonomy" id="1070528"/>
    <lineage>
        <taxon>unclassified sequences</taxon>
        <taxon>metagenomes</taxon>
        <taxon>organismal metagenomes</taxon>
    </lineage>
</organism>
<dbReference type="GO" id="GO:0006629">
    <property type="term" value="P:lipid metabolic process"/>
    <property type="evidence" value="ECO:0007669"/>
    <property type="project" value="InterPro"/>
</dbReference>
<evidence type="ECO:0000313" key="3">
    <source>
        <dbReference type="EMBL" id="QHT75018.1"/>
    </source>
</evidence>
<dbReference type="Gene3D" id="3.40.50.11660">
    <property type="entry name" value="Glycosyl transferase family 10, C-terminal domain"/>
    <property type="match status" value="1"/>
</dbReference>
<proteinExistence type="predicted"/>
<dbReference type="Pfam" id="PF00534">
    <property type="entry name" value="Glycos_transf_1"/>
    <property type="match status" value="1"/>
</dbReference>
<reference evidence="3" key="1">
    <citation type="journal article" date="2020" name="Nature">
        <title>Giant virus diversity and host interactions through global metagenomics.</title>
        <authorList>
            <person name="Schulz F."/>
            <person name="Roux S."/>
            <person name="Paez-Espino D."/>
            <person name="Jungbluth S."/>
            <person name="Walsh D.A."/>
            <person name="Denef V.J."/>
            <person name="McMahon K.D."/>
            <person name="Konstantinidis K.T."/>
            <person name="Eloe-Fadrosh E.A."/>
            <person name="Kyrpides N.C."/>
            <person name="Woyke T."/>
        </authorList>
    </citation>
    <scope>NUCLEOTIDE SEQUENCE</scope>
    <source>
        <strain evidence="3">GVMAG-M-3300023179-62</strain>
    </source>
</reference>
<dbReference type="SUPFAM" id="SSF53756">
    <property type="entry name" value="UDP-Glycosyltransferase/glycogen phosphorylase"/>
    <property type="match status" value="2"/>
</dbReference>
<dbReference type="InterPro" id="IPR002654">
    <property type="entry name" value="Glyco_trans_25"/>
</dbReference>
<protein>
    <recommendedName>
        <fullName evidence="2">PI-PLC Y-box domain-containing protein</fullName>
    </recommendedName>
</protein>
<dbReference type="InterPro" id="IPR038577">
    <property type="entry name" value="GT10-like_C_sf"/>
</dbReference>